<dbReference type="GO" id="GO:0016787">
    <property type="term" value="F:hydrolase activity"/>
    <property type="evidence" value="ECO:0007669"/>
    <property type="project" value="UniProtKB-KW"/>
</dbReference>
<keyword evidence="2 3" id="KW-0378">Hydrolase</keyword>
<dbReference type="SUPFAM" id="SSF53474">
    <property type="entry name" value="alpha/beta-Hydrolases"/>
    <property type="match status" value="1"/>
</dbReference>
<dbReference type="InterPro" id="IPR002018">
    <property type="entry name" value="CarbesteraseB"/>
</dbReference>
<evidence type="ECO:0000259" key="4">
    <source>
        <dbReference type="Pfam" id="PF00135"/>
    </source>
</evidence>
<dbReference type="Gene3D" id="3.40.50.1820">
    <property type="entry name" value="alpha/beta hydrolase"/>
    <property type="match status" value="1"/>
</dbReference>
<evidence type="ECO:0000256" key="3">
    <source>
        <dbReference type="RuleBase" id="RU361235"/>
    </source>
</evidence>
<evidence type="ECO:0000313" key="5">
    <source>
        <dbReference type="EMBL" id="KAF9071040.1"/>
    </source>
</evidence>
<dbReference type="PANTHER" id="PTHR43142">
    <property type="entry name" value="CARBOXYLIC ESTER HYDROLASE"/>
    <property type="match status" value="1"/>
</dbReference>
<dbReference type="PANTHER" id="PTHR43142:SF8">
    <property type="entry name" value="CARBOXYLIC ESTER HYDROLASE"/>
    <property type="match status" value="1"/>
</dbReference>
<dbReference type="OrthoDB" id="6846267at2759"/>
<dbReference type="AlphaFoldDB" id="A0A9P5U8J8"/>
<proteinExistence type="inferred from homology"/>
<dbReference type="PROSITE" id="PS00122">
    <property type="entry name" value="CARBOXYLESTERASE_B_1"/>
    <property type="match status" value="1"/>
</dbReference>
<keyword evidence="6" id="KW-1185">Reference proteome</keyword>
<evidence type="ECO:0000313" key="6">
    <source>
        <dbReference type="Proteomes" id="UP000772434"/>
    </source>
</evidence>
<feature type="domain" description="Carboxylesterase type B" evidence="4">
    <location>
        <begin position="20"/>
        <end position="498"/>
    </location>
</feature>
<dbReference type="EC" id="3.1.1.-" evidence="3"/>
<evidence type="ECO:0000256" key="1">
    <source>
        <dbReference type="ARBA" id="ARBA00005964"/>
    </source>
</evidence>
<dbReference type="InterPro" id="IPR029058">
    <property type="entry name" value="AB_hydrolase_fold"/>
</dbReference>
<name>A0A9P5U8J8_9AGAR</name>
<comment type="similarity">
    <text evidence="1 3">Belongs to the type-B carboxylesterase/lipase family.</text>
</comment>
<accession>A0A9P5U8J8</accession>
<dbReference type="InterPro" id="IPR019826">
    <property type="entry name" value="Carboxylesterase_B_AS"/>
</dbReference>
<organism evidence="5 6">
    <name type="scientific">Rhodocollybia butyracea</name>
    <dbReference type="NCBI Taxonomy" id="206335"/>
    <lineage>
        <taxon>Eukaryota</taxon>
        <taxon>Fungi</taxon>
        <taxon>Dikarya</taxon>
        <taxon>Basidiomycota</taxon>
        <taxon>Agaricomycotina</taxon>
        <taxon>Agaricomycetes</taxon>
        <taxon>Agaricomycetidae</taxon>
        <taxon>Agaricales</taxon>
        <taxon>Marasmiineae</taxon>
        <taxon>Omphalotaceae</taxon>
        <taxon>Rhodocollybia</taxon>
    </lineage>
</organism>
<sequence>MGNVLSAYKTENCLLSIGPLGEISGLVLSRAETKEPLAKRFLNVPYALPPAGKFRWRKPQNTSDSSPRDCTKFGSICPQPNYTKLGNHAFSKYDEDCLVLNIWTPPGVPPEKGWPVMVCGWLQVGDPSVDPAMDPTELIAASGGGLQCVFIAAGYRLSVFGFLASHELAEEATITGEKAFGNYGLWDQRFALEWVHQNCRYFGGNPEELTLSGRSAGAYSTHALASHDLLLHSEAPALYRRLVMYSNAIPADPKTVDEVQPQFDELARACQIPLSLTGPEKLAILRSWSALELVDKIMKMDNHTFRPIREGYFFPMNLFARYSRGDFAAEFKKRQLSLIIGEVHDEETLYRQTNPPTDLSSLYKEVGNYYSPAVTKVVVDAYVNRNINASGAHPDPEPEIDYWKKVYGDIVSDGQVRAPSRLLVRQLRDAGVPLSSVHRYMINWRPSFVNKQAPKEFGVGHAFDKPIWNYSVMHGPTPDEERTMKIWIKDLVDFVHGRIVDYGTLDWDQHKVLNPDGSISIEKDEKWEYLMQVADEMSTAK</sequence>
<dbReference type="EMBL" id="JADNRY010000035">
    <property type="protein sequence ID" value="KAF9071040.1"/>
    <property type="molecule type" value="Genomic_DNA"/>
</dbReference>
<comment type="caution">
    <text evidence="5">The sequence shown here is derived from an EMBL/GenBank/DDBJ whole genome shotgun (WGS) entry which is preliminary data.</text>
</comment>
<reference evidence="5" key="1">
    <citation type="submission" date="2020-11" db="EMBL/GenBank/DDBJ databases">
        <authorList>
            <consortium name="DOE Joint Genome Institute"/>
            <person name="Ahrendt S."/>
            <person name="Riley R."/>
            <person name="Andreopoulos W."/>
            <person name="Labutti K."/>
            <person name="Pangilinan J."/>
            <person name="Ruiz-Duenas F.J."/>
            <person name="Barrasa J.M."/>
            <person name="Sanchez-Garcia M."/>
            <person name="Camarero S."/>
            <person name="Miyauchi S."/>
            <person name="Serrano A."/>
            <person name="Linde D."/>
            <person name="Babiker R."/>
            <person name="Drula E."/>
            <person name="Ayuso-Fernandez I."/>
            <person name="Pacheco R."/>
            <person name="Padilla G."/>
            <person name="Ferreira P."/>
            <person name="Barriuso J."/>
            <person name="Kellner H."/>
            <person name="Castanera R."/>
            <person name="Alfaro M."/>
            <person name="Ramirez L."/>
            <person name="Pisabarro A.G."/>
            <person name="Kuo A."/>
            <person name="Tritt A."/>
            <person name="Lipzen A."/>
            <person name="He G."/>
            <person name="Yan M."/>
            <person name="Ng V."/>
            <person name="Cullen D."/>
            <person name="Martin F."/>
            <person name="Rosso M.-N."/>
            <person name="Henrissat B."/>
            <person name="Hibbett D."/>
            <person name="Martinez A.T."/>
            <person name="Grigoriev I.V."/>
        </authorList>
    </citation>
    <scope>NUCLEOTIDE SEQUENCE</scope>
    <source>
        <strain evidence="5">AH 40177</strain>
    </source>
</reference>
<dbReference type="Proteomes" id="UP000772434">
    <property type="component" value="Unassembled WGS sequence"/>
</dbReference>
<protein>
    <recommendedName>
        <fullName evidence="3">Carboxylic ester hydrolase</fullName>
        <ecNumber evidence="3">3.1.1.-</ecNumber>
    </recommendedName>
</protein>
<gene>
    <name evidence="5" type="ORF">BDP27DRAFT_1322682</name>
</gene>
<evidence type="ECO:0000256" key="2">
    <source>
        <dbReference type="ARBA" id="ARBA00022801"/>
    </source>
</evidence>
<dbReference type="Pfam" id="PF00135">
    <property type="entry name" value="COesterase"/>
    <property type="match status" value="1"/>
</dbReference>